<dbReference type="AlphaFoldDB" id="A0A0H5R5R7"/>
<name>A0A0H5R5R7_9EUKA</name>
<dbReference type="NCBIfam" id="NF011071">
    <property type="entry name" value="PRK14501.1"/>
    <property type="match status" value="1"/>
</dbReference>
<reference evidence="7" key="1">
    <citation type="submission" date="2015-04" db="EMBL/GenBank/DDBJ databases">
        <title>The genome sequence of the plant pathogenic Rhizarian Plasmodiophora brassicae reveals insights in its biotrophic life cycle and the origin of chitin synthesis.</title>
        <authorList>
            <person name="Schwelm A."/>
            <person name="Fogelqvist J."/>
            <person name="Knaust A."/>
            <person name="Julke S."/>
            <person name="Lilja T."/>
            <person name="Dhandapani V."/>
            <person name="Bonilla-Rosso G."/>
            <person name="Karlsson M."/>
            <person name="Shevchenko A."/>
            <person name="Choi S.R."/>
            <person name="Kim H.G."/>
            <person name="Park J.Y."/>
            <person name="Lim Y.P."/>
            <person name="Ludwig-Muller J."/>
            <person name="Dixelius C."/>
        </authorList>
    </citation>
    <scope>NUCLEOTIDE SEQUENCE</scope>
    <source>
        <tissue evidence="7">Potato root galls</tissue>
    </source>
</reference>
<dbReference type="InterPro" id="IPR003337">
    <property type="entry name" value="Trehalose_PPase"/>
</dbReference>
<evidence type="ECO:0000256" key="1">
    <source>
        <dbReference type="ARBA" id="ARBA00005409"/>
    </source>
</evidence>
<dbReference type="GO" id="GO:0003825">
    <property type="term" value="F:alpha,alpha-trehalose-phosphate synthase (UDP-forming) activity"/>
    <property type="evidence" value="ECO:0007669"/>
    <property type="project" value="UniProtKB-EC"/>
</dbReference>
<dbReference type="EMBL" id="HACM01008685">
    <property type="protein sequence ID" value="CRZ09127.1"/>
    <property type="molecule type" value="Transcribed_RNA"/>
</dbReference>
<evidence type="ECO:0000256" key="2">
    <source>
        <dbReference type="ARBA" id="ARBA00012538"/>
    </source>
</evidence>
<dbReference type="GO" id="GO:0005992">
    <property type="term" value="P:trehalose biosynthetic process"/>
    <property type="evidence" value="ECO:0007669"/>
    <property type="project" value="InterPro"/>
</dbReference>
<dbReference type="Pfam" id="PF00982">
    <property type="entry name" value="Glyco_transf_20"/>
    <property type="match status" value="1"/>
</dbReference>
<accession>A0A0H5R5R7</accession>
<keyword evidence="3" id="KW-0328">Glycosyltransferase</keyword>
<dbReference type="FunFam" id="3.30.70.1020:FF:000001">
    <property type="entry name" value="Alpha,alpha-trehalose-phosphate synthase [UDP-forming] 1"/>
    <property type="match status" value="1"/>
</dbReference>
<dbReference type="InterPro" id="IPR012766">
    <property type="entry name" value="Trehalose_OtsA"/>
</dbReference>
<protein>
    <recommendedName>
        <fullName evidence="2">alpha,alpha-trehalose-phosphate synthase (UDP-forming)</fullName>
        <ecNumber evidence="2">2.4.1.15</ecNumber>
    </recommendedName>
</protein>
<dbReference type="InterPro" id="IPR001830">
    <property type="entry name" value="Glyco_trans_20"/>
</dbReference>
<keyword evidence="4" id="KW-0808">Transferase</keyword>
<proteinExistence type="inferred from homology"/>
<dbReference type="SUPFAM" id="SSF53756">
    <property type="entry name" value="UDP-Glycosyltransferase/glycogen phosphorylase"/>
    <property type="match status" value="1"/>
</dbReference>
<dbReference type="NCBIfam" id="TIGR02400">
    <property type="entry name" value="trehalose_OtsA"/>
    <property type="match status" value="1"/>
</dbReference>
<dbReference type="PANTHER" id="PTHR10788">
    <property type="entry name" value="TREHALOSE-6-PHOSPHATE SYNTHASE"/>
    <property type="match status" value="1"/>
</dbReference>
<dbReference type="PANTHER" id="PTHR10788:SF106">
    <property type="entry name" value="BCDNA.GH08860"/>
    <property type="match status" value="1"/>
</dbReference>
<dbReference type="GO" id="GO:0005829">
    <property type="term" value="C:cytosol"/>
    <property type="evidence" value="ECO:0007669"/>
    <property type="project" value="TreeGrafter"/>
</dbReference>
<organism evidence="7">
    <name type="scientific">Spongospora subterranea</name>
    <dbReference type="NCBI Taxonomy" id="70186"/>
    <lineage>
        <taxon>Eukaryota</taxon>
        <taxon>Sar</taxon>
        <taxon>Rhizaria</taxon>
        <taxon>Endomyxa</taxon>
        <taxon>Phytomyxea</taxon>
        <taxon>Plasmodiophorida</taxon>
        <taxon>Plasmodiophoridae</taxon>
        <taxon>Spongospora</taxon>
    </lineage>
</organism>
<comment type="catalytic activity">
    <reaction evidence="5">
        <text>D-glucose 6-phosphate + UDP-alpha-D-glucose = alpha,alpha-trehalose 6-phosphate + UDP + H(+)</text>
        <dbReference type="Rhea" id="RHEA:18889"/>
        <dbReference type="ChEBI" id="CHEBI:15378"/>
        <dbReference type="ChEBI" id="CHEBI:58223"/>
        <dbReference type="ChEBI" id="CHEBI:58429"/>
        <dbReference type="ChEBI" id="CHEBI:58885"/>
        <dbReference type="ChEBI" id="CHEBI:61548"/>
        <dbReference type="EC" id="2.4.1.15"/>
    </reaction>
</comment>
<feature type="region of interest" description="Disordered" evidence="6">
    <location>
        <begin position="1"/>
        <end position="33"/>
    </location>
</feature>
<dbReference type="Gene3D" id="3.30.70.1020">
    <property type="entry name" value="Trehalose-6-phosphate phosphatase related protein, domain 2"/>
    <property type="match status" value="1"/>
</dbReference>
<dbReference type="InterPro" id="IPR036412">
    <property type="entry name" value="HAD-like_sf"/>
</dbReference>
<sequence>MSEELRLNIGTDQGSDSEGDDRGEYERSKAREKVLQDQIQELSTKVSEERCLRRAKVKRSAMSPSNPSSESRLLIVANRLPMSLKKDEATGVWSFQMSSGGLVSALLGIKNVDMVWLGWPGVPVENEKDQEAIHNLLSAQRCHPVFLTKQLIDLYYLGYSNNVLWPLFHYIPLPIDDLKNSVKMFEAYEEANQLFADALLSIYRPGDLVWVHDYHLMLLPSMLRSVHQKMKIGFFLHTPFPSSEIYRALPQREEIVHSLLSSDLIGFQVYDDCRHFMSSCTRILGLDTPPTGVQLGRGLAVIGAFPIGIDPDRFTDALNHPAVLNHIAEFKEQFKGMKIIVGIDRLDYIKGIPHKIHAMEQFLSTNPQWVGKVVLIQIAVPSRTDVPEYQKLAKETHEFVGRVNGRFGSIVHSPIHYLDQSIPFVKMVALYCVADTCLITSLRDGMNLVSYEYVACQTAVHGEGVLILSEFCGASQSLGAGSLRINPWDIEETSKAIQYALEMSSNERKEYHRYAMQYVSAHTSQHWADGFLQKLKQTKNVVTVPLVPKRLQIDDVVHAFQSKSSSHRVIILGLVGTLIQRRASGMSYDRFQRFAKCNPSALEAIRTLAEAPNTTVIILTSRNREMCEHVLDDTSAWIGAENGFFLKKGRNLAWETIQEPVDNTWMDEVTKVFDYFTERTPKSFIEKEETFMSWHYEDADREFSELQARDLLMHLVAGPLVNTSTEVVNCCKLLQVRPAGVSKGMMCDRILNIVQARNPDIGFVLCMGDFLSRDDDIFESLSSAVEPAQSNRMDTPRRMPSTKLPKSCYVATVNVGAKAGQAKKFVRSSVEVEKIITQLAECANN</sequence>
<evidence type="ECO:0000313" key="7">
    <source>
        <dbReference type="EMBL" id="CRZ09127.1"/>
    </source>
</evidence>
<evidence type="ECO:0000256" key="3">
    <source>
        <dbReference type="ARBA" id="ARBA00022676"/>
    </source>
</evidence>
<dbReference type="FunFam" id="3.40.50.2000:FF:000010">
    <property type="entry name" value="Alpha,alpha-trehalose-phosphate synthase"/>
    <property type="match status" value="1"/>
</dbReference>
<dbReference type="SUPFAM" id="SSF56784">
    <property type="entry name" value="HAD-like"/>
    <property type="match status" value="1"/>
</dbReference>
<evidence type="ECO:0000256" key="5">
    <source>
        <dbReference type="ARBA" id="ARBA00048039"/>
    </source>
</evidence>
<feature type="compositionally biased region" description="Basic and acidic residues" evidence="6">
    <location>
        <begin position="20"/>
        <end position="33"/>
    </location>
</feature>
<comment type="similarity">
    <text evidence="1">In the N-terminal section; belongs to the glycosyltransferase 20 family.</text>
</comment>
<evidence type="ECO:0000256" key="6">
    <source>
        <dbReference type="SAM" id="MobiDB-lite"/>
    </source>
</evidence>
<dbReference type="InterPro" id="IPR023214">
    <property type="entry name" value="HAD_sf"/>
</dbReference>
<dbReference type="Pfam" id="PF02358">
    <property type="entry name" value="Trehalose_PPase"/>
    <property type="match status" value="1"/>
</dbReference>
<evidence type="ECO:0000256" key="4">
    <source>
        <dbReference type="ARBA" id="ARBA00022679"/>
    </source>
</evidence>
<dbReference type="CDD" id="cd03788">
    <property type="entry name" value="GT20_TPS"/>
    <property type="match status" value="1"/>
</dbReference>
<dbReference type="Gene3D" id="3.40.50.1000">
    <property type="entry name" value="HAD superfamily/HAD-like"/>
    <property type="match status" value="1"/>
</dbReference>
<dbReference type="EC" id="2.4.1.15" evidence="2"/>
<dbReference type="GO" id="GO:0004805">
    <property type="term" value="F:trehalose-phosphatase activity"/>
    <property type="evidence" value="ECO:0007669"/>
    <property type="project" value="TreeGrafter"/>
</dbReference>
<dbReference type="Gene3D" id="3.40.50.2000">
    <property type="entry name" value="Glycogen Phosphorylase B"/>
    <property type="match status" value="2"/>
</dbReference>